<dbReference type="EMBL" id="QMKK01000025">
    <property type="protein sequence ID" value="RAX41966.1"/>
    <property type="molecule type" value="Genomic_DNA"/>
</dbReference>
<dbReference type="GO" id="GO:0005829">
    <property type="term" value="C:cytosol"/>
    <property type="evidence" value="ECO:0007669"/>
    <property type="project" value="TreeGrafter"/>
</dbReference>
<dbReference type="GO" id="GO:0032993">
    <property type="term" value="C:protein-DNA complex"/>
    <property type="evidence" value="ECO:0007669"/>
    <property type="project" value="TreeGrafter"/>
</dbReference>
<reference evidence="10 11" key="1">
    <citation type="submission" date="2018-06" db="EMBL/GenBank/DDBJ databases">
        <title>Whole Genome Sequence of an efficient microsymbiont, Rhizobium tropici.</title>
        <authorList>
            <person name="Srinivasan R."/>
            <person name="Singh H.V."/>
            <person name="Srivastava R."/>
            <person name="Kumari B."/>
            <person name="Radhakrishna A."/>
        </authorList>
    </citation>
    <scope>NUCLEOTIDE SEQUENCE [LARGE SCALE GENOMIC DNA]</scope>
    <source>
        <strain evidence="10 11">IGFRI Rhizo-19</strain>
    </source>
</reference>
<evidence type="ECO:0000256" key="1">
    <source>
        <dbReference type="ARBA" id="ARBA00022553"/>
    </source>
</evidence>
<evidence type="ECO:0000313" key="11">
    <source>
        <dbReference type="Proteomes" id="UP000251205"/>
    </source>
</evidence>
<evidence type="ECO:0000313" key="10">
    <source>
        <dbReference type="EMBL" id="RAX41966.1"/>
    </source>
</evidence>
<dbReference type="AlphaFoldDB" id="A0A329YEX1"/>
<evidence type="ECO:0000256" key="7">
    <source>
        <dbReference type="PROSITE-ProRule" id="PRU01091"/>
    </source>
</evidence>
<accession>A0A329YEX1</accession>
<gene>
    <name evidence="10" type="ORF">DQ393_10315</name>
</gene>
<dbReference type="PANTHER" id="PTHR48111">
    <property type="entry name" value="REGULATOR OF RPOS"/>
    <property type="match status" value="1"/>
</dbReference>
<evidence type="ECO:0000256" key="3">
    <source>
        <dbReference type="ARBA" id="ARBA00023015"/>
    </source>
</evidence>
<dbReference type="GO" id="GO:0000976">
    <property type="term" value="F:transcription cis-regulatory region binding"/>
    <property type="evidence" value="ECO:0007669"/>
    <property type="project" value="TreeGrafter"/>
</dbReference>
<dbReference type="Gene3D" id="1.10.10.10">
    <property type="entry name" value="Winged helix-like DNA-binding domain superfamily/Winged helix DNA-binding domain"/>
    <property type="match status" value="1"/>
</dbReference>
<keyword evidence="5" id="KW-0804">Transcription</keyword>
<dbReference type="PROSITE" id="PS50110">
    <property type="entry name" value="RESPONSE_REGULATORY"/>
    <property type="match status" value="1"/>
</dbReference>
<dbReference type="PROSITE" id="PS51755">
    <property type="entry name" value="OMPR_PHOB"/>
    <property type="match status" value="1"/>
</dbReference>
<dbReference type="SUPFAM" id="SSF46894">
    <property type="entry name" value="C-terminal effector domain of the bipartite response regulators"/>
    <property type="match status" value="1"/>
</dbReference>
<evidence type="ECO:0000256" key="4">
    <source>
        <dbReference type="ARBA" id="ARBA00023125"/>
    </source>
</evidence>
<feature type="DNA-binding region" description="OmpR/PhoB-type" evidence="7">
    <location>
        <begin position="171"/>
        <end position="270"/>
    </location>
</feature>
<proteinExistence type="predicted"/>
<feature type="domain" description="OmpR/PhoB-type" evidence="9">
    <location>
        <begin position="171"/>
        <end position="270"/>
    </location>
</feature>
<organism evidence="10 11">
    <name type="scientific">Rhizobium tropici</name>
    <dbReference type="NCBI Taxonomy" id="398"/>
    <lineage>
        <taxon>Bacteria</taxon>
        <taxon>Pseudomonadati</taxon>
        <taxon>Pseudomonadota</taxon>
        <taxon>Alphaproteobacteria</taxon>
        <taxon>Hyphomicrobiales</taxon>
        <taxon>Rhizobiaceae</taxon>
        <taxon>Rhizobium/Agrobacterium group</taxon>
        <taxon>Rhizobium</taxon>
    </lineage>
</organism>
<dbReference type="PANTHER" id="PTHR48111:SF1">
    <property type="entry name" value="TWO-COMPONENT RESPONSE REGULATOR ORR33"/>
    <property type="match status" value="1"/>
</dbReference>
<keyword evidence="2" id="KW-0902">Two-component regulatory system</keyword>
<dbReference type="SMART" id="SM00862">
    <property type="entry name" value="Trans_reg_C"/>
    <property type="match status" value="1"/>
</dbReference>
<dbReference type="InterPro" id="IPR001867">
    <property type="entry name" value="OmpR/PhoB-type_DNA-bd"/>
</dbReference>
<dbReference type="InterPro" id="IPR036388">
    <property type="entry name" value="WH-like_DNA-bd_sf"/>
</dbReference>
<feature type="modified residue" description="4-aspartylphosphate" evidence="6">
    <location>
        <position position="91"/>
    </location>
</feature>
<evidence type="ECO:0000256" key="5">
    <source>
        <dbReference type="ARBA" id="ARBA00023163"/>
    </source>
</evidence>
<dbReference type="GO" id="GO:0000156">
    <property type="term" value="F:phosphorelay response regulator activity"/>
    <property type="evidence" value="ECO:0007669"/>
    <property type="project" value="TreeGrafter"/>
</dbReference>
<evidence type="ECO:0000256" key="2">
    <source>
        <dbReference type="ARBA" id="ARBA00023012"/>
    </source>
</evidence>
<evidence type="ECO:0000259" key="9">
    <source>
        <dbReference type="PROSITE" id="PS51755"/>
    </source>
</evidence>
<dbReference type="OrthoDB" id="9803032at2"/>
<dbReference type="InterPro" id="IPR039420">
    <property type="entry name" value="WalR-like"/>
</dbReference>
<keyword evidence="1 6" id="KW-0597">Phosphoprotein</keyword>
<keyword evidence="3" id="KW-0805">Transcription regulation</keyword>
<dbReference type="Proteomes" id="UP000251205">
    <property type="component" value="Unassembled WGS sequence"/>
</dbReference>
<dbReference type="InterPro" id="IPR001789">
    <property type="entry name" value="Sig_transdc_resp-reg_receiver"/>
</dbReference>
<dbReference type="CDD" id="cd00383">
    <property type="entry name" value="trans_reg_C"/>
    <property type="match status" value="1"/>
</dbReference>
<dbReference type="Gene3D" id="3.40.50.2300">
    <property type="match status" value="1"/>
</dbReference>
<feature type="domain" description="Response regulatory" evidence="8">
    <location>
        <begin position="42"/>
        <end position="159"/>
    </location>
</feature>
<name>A0A329YEX1_RHITR</name>
<dbReference type="SUPFAM" id="SSF52172">
    <property type="entry name" value="CheY-like"/>
    <property type="match status" value="1"/>
</dbReference>
<comment type="caution">
    <text evidence="10">The sequence shown here is derived from an EMBL/GenBank/DDBJ whole genome shotgun (WGS) entry which is preliminary data.</text>
</comment>
<evidence type="ECO:0000256" key="6">
    <source>
        <dbReference type="PROSITE-ProRule" id="PRU00169"/>
    </source>
</evidence>
<evidence type="ECO:0000259" key="8">
    <source>
        <dbReference type="PROSITE" id="PS50110"/>
    </source>
</evidence>
<sequence length="282" mass="30776">MVLSSISMEANMRQPRAVTRPGAFNFKRSDATVKLEVAAHNEVIIWTSDAELFLPFSYILKTEGFMPSLACSANDVLASCTKRLPCAVLFDCTHETQDAVSICGEIRRSTTHDKEVRLIALLRSEAQPLHLALLQAGVDDCLFRPLSPEKLLTSLRQAAGQAMETANSKRVASLAFADLEVDVDSRRILCNGCDFALPPIEFNILRHLMKREGQLCSRSELIASAWPASAEVTPRTVDVHIGRLRKALGVLPGCSAAIRTVHAAGYVFKPRGLRKTGSSTSA</sequence>
<dbReference type="InterPro" id="IPR011006">
    <property type="entry name" value="CheY-like_superfamily"/>
</dbReference>
<dbReference type="InterPro" id="IPR016032">
    <property type="entry name" value="Sig_transdc_resp-reg_C-effctor"/>
</dbReference>
<protein>
    <submittedName>
        <fullName evidence="10">DNA-binding response regulator</fullName>
    </submittedName>
</protein>
<dbReference type="GO" id="GO:0006355">
    <property type="term" value="P:regulation of DNA-templated transcription"/>
    <property type="evidence" value="ECO:0007669"/>
    <property type="project" value="InterPro"/>
</dbReference>
<keyword evidence="4 7" id="KW-0238">DNA-binding</keyword>
<dbReference type="Pfam" id="PF00486">
    <property type="entry name" value="Trans_reg_C"/>
    <property type="match status" value="1"/>
</dbReference>